<keyword evidence="2" id="KW-1185">Reference proteome</keyword>
<evidence type="ECO:0000313" key="1">
    <source>
        <dbReference type="EMBL" id="MCJ0764858.1"/>
    </source>
</evidence>
<comment type="caution">
    <text evidence="1">The sequence shown here is derived from an EMBL/GenBank/DDBJ whole genome shotgun (WGS) entry which is preliminary data.</text>
</comment>
<dbReference type="AlphaFoldDB" id="A0A9X1W2G4"/>
<gene>
    <name evidence="1" type="ORF">MMF98_16700</name>
</gene>
<sequence length="304" mass="32520">MNDDDRTASLITPAVLARMKTQTTASPAVWLDHLAADAGQLPVMRLAELRRALTAQAELRDAGALAEQAGALDTALQQMDFGLLQARGWWARATGRGRDAGAEFTRQFEHAGQAAMRLEAQMAALQKNHQSRAAAMERGLVEMELEGRSLAQTVEQGGKWLQDMRAQLQRGADAATDAAARQQVQEDTARCDILVARLTALRGVGEAADLARRQAQDAWARRVALLPALPALTKALAHWRDQLAGLSAADGAGAALERPLKAHRQLGDQVRQLADQCTPLLAQNAALAGSLQALGLQLQAAGQE</sequence>
<dbReference type="Proteomes" id="UP001139447">
    <property type="component" value="Unassembled WGS sequence"/>
</dbReference>
<evidence type="ECO:0000313" key="2">
    <source>
        <dbReference type="Proteomes" id="UP001139447"/>
    </source>
</evidence>
<dbReference type="RefSeq" id="WP_243307816.1">
    <property type="nucleotide sequence ID" value="NZ_JALGBI010000002.1"/>
</dbReference>
<reference evidence="1" key="1">
    <citation type="submission" date="2022-03" db="EMBL/GenBank/DDBJ databases">
        <authorList>
            <person name="Woo C.Y."/>
        </authorList>
    </citation>
    <scope>NUCLEOTIDE SEQUENCE</scope>
    <source>
        <strain evidence="1">CYS-02</strain>
    </source>
</reference>
<accession>A0A9X1W2G4</accession>
<name>A0A9X1W2G4_9BURK</name>
<organism evidence="1 2">
    <name type="scientific">Variovorax terrae</name>
    <dbReference type="NCBI Taxonomy" id="2923278"/>
    <lineage>
        <taxon>Bacteria</taxon>
        <taxon>Pseudomonadati</taxon>
        <taxon>Pseudomonadota</taxon>
        <taxon>Betaproteobacteria</taxon>
        <taxon>Burkholderiales</taxon>
        <taxon>Comamonadaceae</taxon>
        <taxon>Variovorax</taxon>
    </lineage>
</organism>
<protein>
    <submittedName>
        <fullName evidence="1">Uncharacterized protein</fullName>
    </submittedName>
</protein>
<dbReference type="EMBL" id="JALGBI010000002">
    <property type="protein sequence ID" value="MCJ0764858.1"/>
    <property type="molecule type" value="Genomic_DNA"/>
</dbReference>
<proteinExistence type="predicted"/>